<dbReference type="GO" id="GO:0036218">
    <property type="term" value="F:dTTP diphosphatase activity"/>
    <property type="evidence" value="ECO:0007669"/>
    <property type="project" value="RHEA"/>
</dbReference>
<accession>A0A0B5AMZ9</accession>
<proteinExistence type="inferred from homology"/>
<dbReference type="BioCyc" id="JESP1508404:G14D9-11598-MONOMER"/>
<dbReference type="EC" id="3.6.1.9" evidence="3"/>
<dbReference type="InterPro" id="IPR003697">
    <property type="entry name" value="Maf-like"/>
</dbReference>
<evidence type="ECO:0000313" key="5">
    <source>
        <dbReference type="Proteomes" id="UP000031449"/>
    </source>
</evidence>
<feature type="site" description="Important for substrate specificity" evidence="3">
    <location>
        <position position="150"/>
    </location>
</feature>
<comment type="catalytic activity">
    <reaction evidence="3">
        <text>dTTP + H2O = dTMP + diphosphate + H(+)</text>
        <dbReference type="Rhea" id="RHEA:28534"/>
        <dbReference type="ChEBI" id="CHEBI:15377"/>
        <dbReference type="ChEBI" id="CHEBI:15378"/>
        <dbReference type="ChEBI" id="CHEBI:33019"/>
        <dbReference type="ChEBI" id="CHEBI:37568"/>
        <dbReference type="ChEBI" id="CHEBI:63528"/>
        <dbReference type="EC" id="3.6.1.9"/>
    </reaction>
</comment>
<reference evidence="4 5" key="1">
    <citation type="submission" date="2014-08" db="EMBL/GenBank/DDBJ databases">
        <title>Complete genome of a marine bacteria Jeotgalibacillus malaysiensis.</title>
        <authorList>
            <person name="Yaakop A.S."/>
            <person name="Chan K.-G."/>
            <person name="Goh K.M."/>
        </authorList>
    </citation>
    <scope>NUCLEOTIDE SEQUENCE [LARGE SCALE GENOMIC DNA]</scope>
    <source>
        <strain evidence="4 5">D5</strain>
    </source>
</reference>
<feature type="active site" description="Proton acceptor" evidence="3">
    <location>
        <position position="68"/>
    </location>
</feature>
<dbReference type="PIRSF" id="PIRSF006305">
    <property type="entry name" value="Maf"/>
    <property type="match status" value="1"/>
</dbReference>
<dbReference type="NCBIfam" id="TIGR00172">
    <property type="entry name" value="maf"/>
    <property type="match status" value="1"/>
</dbReference>
<comment type="function">
    <text evidence="3">Nucleoside triphosphate pyrophosphatase that hydrolyzes dTTP and UTP. May have a dual role in cell division arrest and in preventing the incorporation of modified nucleotides into cellular nucleic acids.</text>
</comment>
<keyword evidence="3" id="KW-0546">Nucleotide metabolism</keyword>
<evidence type="ECO:0000313" key="4">
    <source>
        <dbReference type="EMBL" id="AJD91660.1"/>
    </source>
</evidence>
<keyword evidence="5" id="KW-1185">Reference proteome</keyword>
<dbReference type="AlphaFoldDB" id="A0A0B5AMZ9"/>
<sequence length="188" mass="20569">MDLILASQSPRRKELMALLPYPFTIIPSTFDESTITDPDPETAVIKIAEGKAANVAAAFPESVVIGSDTIVYQNKILGKPKSAGEAEEMLRSLSGRTHTVYTGVTLMKGEKAHSFVEKTSVTFWPLTDEEIGRYISTDDPYDKAGAYGIQSGGALFVKEIKGDYYAVVGLPAARLKRELQRFLSCFQP</sequence>
<dbReference type="PANTHER" id="PTHR43213">
    <property type="entry name" value="BIFUNCTIONAL DTTP/UTP PYROPHOSPHATASE/METHYLTRANSFERASE PROTEIN-RELATED"/>
    <property type="match status" value="1"/>
</dbReference>
<dbReference type="SUPFAM" id="SSF52972">
    <property type="entry name" value="ITPase-like"/>
    <property type="match status" value="1"/>
</dbReference>
<dbReference type="GO" id="GO:0036221">
    <property type="term" value="F:UTP diphosphatase activity"/>
    <property type="evidence" value="ECO:0007669"/>
    <property type="project" value="RHEA"/>
</dbReference>
<feature type="site" description="Important for substrate specificity" evidence="3">
    <location>
        <position position="69"/>
    </location>
</feature>
<comment type="catalytic activity">
    <reaction evidence="3">
        <text>UTP + H2O = UMP + diphosphate + H(+)</text>
        <dbReference type="Rhea" id="RHEA:29395"/>
        <dbReference type="ChEBI" id="CHEBI:15377"/>
        <dbReference type="ChEBI" id="CHEBI:15378"/>
        <dbReference type="ChEBI" id="CHEBI:33019"/>
        <dbReference type="ChEBI" id="CHEBI:46398"/>
        <dbReference type="ChEBI" id="CHEBI:57865"/>
        <dbReference type="EC" id="3.6.1.9"/>
    </reaction>
</comment>
<protein>
    <recommendedName>
        <fullName evidence="3">dTTP/UTP pyrophosphatase</fullName>
        <shortName evidence="3">dTTPase/UTPase</shortName>
        <ecNumber evidence="3">3.6.1.9</ecNumber>
    </recommendedName>
    <alternativeName>
        <fullName evidence="3">Nucleoside triphosphate pyrophosphatase</fullName>
    </alternativeName>
    <alternativeName>
        <fullName evidence="3">Nucleotide pyrophosphatase</fullName>
        <shortName evidence="3">Nucleotide PPase</shortName>
    </alternativeName>
</protein>
<dbReference type="Proteomes" id="UP000031449">
    <property type="component" value="Chromosome"/>
</dbReference>
<dbReference type="PANTHER" id="PTHR43213:SF5">
    <property type="entry name" value="BIFUNCTIONAL DTTP_UTP PYROPHOSPHATASE_METHYLTRANSFERASE PROTEIN-RELATED"/>
    <property type="match status" value="1"/>
</dbReference>
<dbReference type="HAMAP" id="MF_00528">
    <property type="entry name" value="Maf"/>
    <property type="match status" value="1"/>
</dbReference>
<comment type="caution">
    <text evidence="3">Lacks conserved residue(s) required for the propagation of feature annotation.</text>
</comment>
<gene>
    <name evidence="4" type="ORF">JMA_23430</name>
</gene>
<dbReference type="Pfam" id="PF02545">
    <property type="entry name" value="Maf"/>
    <property type="match status" value="1"/>
</dbReference>
<comment type="subcellular location">
    <subcellularLocation>
        <location evidence="3">Cytoplasm</location>
    </subcellularLocation>
</comment>
<organism evidence="4 5">
    <name type="scientific">Jeotgalibacillus malaysiensis</name>
    <dbReference type="NCBI Taxonomy" id="1508404"/>
    <lineage>
        <taxon>Bacteria</taxon>
        <taxon>Bacillati</taxon>
        <taxon>Bacillota</taxon>
        <taxon>Bacilli</taxon>
        <taxon>Bacillales</taxon>
        <taxon>Caryophanaceae</taxon>
        <taxon>Jeotgalibacillus</taxon>
    </lineage>
</organism>
<dbReference type="EMBL" id="CP009416">
    <property type="protein sequence ID" value="AJD91660.1"/>
    <property type="molecule type" value="Genomic_DNA"/>
</dbReference>
<comment type="cofactor">
    <cofactor evidence="1 3">
        <name>a divalent metal cation</name>
        <dbReference type="ChEBI" id="CHEBI:60240"/>
    </cofactor>
</comment>
<comment type="similarity">
    <text evidence="3">Belongs to the Maf family. YhdE subfamily.</text>
</comment>
<keyword evidence="3" id="KW-0963">Cytoplasm</keyword>
<feature type="site" description="Important for substrate specificity" evidence="3">
    <location>
        <position position="11"/>
    </location>
</feature>
<keyword evidence="2 3" id="KW-0378">Hydrolase</keyword>
<evidence type="ECO:0000256" key="2">
    <source>
        <dbReference type="ARBA" id="ARBA00022801"/>
    </source>
</evidence>
<dbReference type="HOGENOM" id="CLU_040416_0_0_9"/>
<dbReference type="KEGG" id="jeo:JMA_23430"/>
<name>A0A0B5AMZ9_9BACL</name>
<dbReference type="GO" id="GO:0009117">
    <property type="term" value="P:nucleotide metabolic process"/>
    <property type="evidence" value="ECO:0007669"/>
    <property type="project" value="UniProtKB-KW"/>
</dbReference>
<dbReference type="InterPro" id="IPR029001">
    <property type="entry name" value="ITPase-like_fam"/>
</dbReference>
<dbReference type="Gene3D" id="3.90.950.10">
    <property type="match status" value="1"/>
</dbReference>
<dbReference type="CDD" id="cd00555">
    <property type="entry name" value="Maf"/>
    <property type="match status" value="1"/>
</dbReference>
<evidence type="ECO:0000256" key="3">
    <source>
        <dbReference type="HAMAP-Rule" id="MF_00528"/>
    </source>
</evidence>
<dbReference type="GO" id="GO:0005737">
    <property type="term" value="C:cytoplasm"/>
    <property type="evidence" value="ECO:0007669"/>
    <property type="project" value="UniProtKB-SubCell"/>
</dbReference>
<dbReference type="STRING" id="1508404.JMA_23430"/>
<evidence type="ECO:0000256" key="1">
    <source>
        <dbReference type="ARBA" id="ARBA00001968"/>
    </source>
</evidence>